<feature type="region of interest" description="Disordered" evidence="1">
    <location>
        <begin position="635"/>
        <end position="734"/>
    </location>
</feature>
<feature type="compositionally biased region" description="Low complexity" evidence="1">
    <location>
        <begin position="546"/>
        <end position="560"/>
    </location>
</feature>
<feature type="compositionally biased region" description="Polar residues" evidence="1">
    <location>
        <begin position="459"/>
        <end position="470"/>
    </location>
</feature>
<keyword evidence="2" id="KW-0732">Signal</keyword>
<sequence length="785" mass="83188">MKLLTNIFLQLLLLWQLVLTADPLEHSLGDIKLTPGLRARIYEADVPDDATSSTRYTYLGTKQYLTSPGKLLGQANGITNLDINYVKGISPTIYGIEIDPSIDKFVVELRGYYLPKEVNVWKFFTMTWASEGCYNTFEPSMVTTTSSLRRNMYLNPDGTTGEMMCYQDNDVKIVNSGSSNEVSSGTSTPIGVNGGGSNNVEFPINRYYPFKIVLLSRGGSFNVQVMISAGYNKIPFDSSNIFSNPDEDYIYTDANSATEFPGNCPVFTGDKSSGIVAKFRQLVKRDYCESLLSSSSVEPEPSSTSEPAESSTDPVVPSTTEPESSSTTDPVESSTSEVESSSTVEPIETSTEPEPSSTVDPVESSTSEVEPSSTVDPVESSTSELEPSSTVEPIETSSEPEPSSTVDPIESSTSESVPSSTIDPIESSTSEPVPSSTVSPVETSSEPEPEPSSTVDPWESSTDPVPSSTEDPWESSTEIIPSSTEDPQPSATEDPVPSSTEDPEPSATEDPVPSSTEDPIGSTTDPVEGTTTPSPDSSTVNPPDISTEMTTVTEWVTSTTIERPDPDTTVSDEEVDPTLTDMSSHPSTTLHKTTSDGEAVVPPPETKTDTNTNLATDHNSNTDVTVTTYLSDGSLYTSTLPPKPQVTTDNHNTDTNPGVIPPGTTVIGTNPAGTKTVVNPAGTNNPTTSRQTTVLTPGIDGGNNGGNAGTDAKPVPSDQKNPTGGASVTQSHAKITEGTVVQATASSRDQWGQPTASTLAPYEGSANTLPLQPIVFSIILLIGIF</sequence>
<protein>
    <submittedName>
        <fullName evidence="3">Uncharacterized protein</fullName>
    </submittedName>
</protein>
<keyword evidence="4" id="KW-1185">Reference proteome</keyword>
<dbReference type="EMBL" id="BTGD01000006">
    <property type="protein sequence ID" value="GMM55741.1"/>
    <property type="molecule type" value="Genomic_DNA"/>
</dbReference>
<feature type="compositionally biased region" description="Polar residues" evidence="1">
    <location>
        <begin position="666"/>
        <end position="695"/>
    </location>
</feature>
<feature type="compositionally biased region" description="Low complexity" evidence="1">
    <location>
        <begin position="474"/>
        <end position="485"/>
    </location>
</feature>
<dbReference type="AlphaFoldDB" id="A0AAV5RWD6"/>
<feature type="signal peptide" evidence="2">
    <location>
        <begin position="1"/>
        <end position="20"/>
    </location>
</feature>
<feature type="compositionally biased region" description="Polar residues" evidence="1">
    <location>
        <begin position="580"/>
        <end position="592"/>
    </location>
</feature>
<evidence type="ECO:0000313" key="4">
    <source>
        <dbReference type="Proteomes" id="UP001377567"/>
    </source>
</evidence>
<gene>
    <name evidence="3" type="ORF">DAKH74_023570</name>
</gene>
<accession>A0AAV5RWD6</accession>
<feature type="compositionally biased region" description="Gly residues" evidence="1">
    <location>
        <begin position="699"/>
        <end position="708"/>
    </location>
</feature>
<reference evidence="3 4" key="1">
    <citation type="journal article" date="2023" name="Elife">
        <title>Identification of key yeast species and microbe-microbe interactions impacting larval growth of Drosophila in the wild.</title>
        <authorList>
            <person name="Mure A."/>
            <person name="Sugiura Y."/>
            <person name="Maeda R."/>
            <person name="Honda K."/>
            <person name="Sakurai N."/>
            <person name="Takahashi Y."/>
            <person name="Watada M."/>
            <person name="Katoh T."/>
            <person name="Gotoh A."/>
            <person name="Gotoh Y."/>
            <person name="Taniguchi I."/>
            <person name="Nakamura K."/>
            <person name="Hayashi T."/>
            <person name="Katayama T."/>
            <person name="Uemura T."/>
            <person name="Hattori Y."/>
        </authorList>
    </citation>
    <scope>NUCLEOTIDE SEQUENCE [LARGE SCALE GENOMIC DNA]</scope>
    <source>
        <strain evidence="3 4">KH-74</strain>
    </source>
</reference>
<feature type="compositionally biased region" description="Polar residues" evidence="1">
    <location>
        <begin position="609"/>
        <end position="620"/>
    </location>
</feature>
<feature type="compositionally biased region" description="Polar residues" evidence="1">
    <location>
        <begin position="718"/>
        <end position="734"/>
    </location>
</feature>
<comment type="caution">
    <text evidence="3">The sequence shown here is derived from an EMBL/GenBank/DDBJ whole genome shotgun (WGS) entry which is preliminary data.</text>
</comment>
<feature type="compositionally biased region" description="Low complexity" evidence="1">
    <location>
        <begin position="292"/>
        <end position="455"/>
    </location>
</feature>
<evidence type="ECO:0000256" key="2">
    <source>
        <dbReference type="SAM" id="SignalP"/>
    </source>
</evidence>
<evidence type="ECO:0000256" key="1">
    <source>
        <dbReference type="SAM" id="MobiDB-lite"/>
    </source>
</evidence>
<feature type="compositionally biased region" description="Polar residues" evidence="1">
    <location>
        <begin position="635"/>
        <end position="656"/>
    </location>
</feature>
<feature type="compositionally biased region" description="Polar residues" evidence="1">
    <location>
        <begin position="513"/>
        <end position="541"/>
    </location>
</feature>
<evidence type="ECO:0000313" key="3">
    <source>
        <dbReference type="EMBL" id="GMM55741.1"/>
    </source>
</evidence>
<feature type="region of interest" description="Disordered" evidence="1">
    <location>
        <begin position="292"/>
        <end position="620"/>
    </location>
</feature>
<dbReference type="Proteomes" id="UP001377567">
    <property type="component" value="Unassembled WGS sequence"/>
</dbReference>
<name>A0AAV5RWD6_MAUHU</name>
<feature type="chain" id="PRO_5043820373" evidence="2">
    <location>
        <begin position="21"/>
        <end position="785"/>
    </location>
</feature>
<dbReference type="Gene3D" id="2.60.120.1560">
    <property type="match status" value="1"/>
</dbReference>
<proteinExistence type="predicted"/>
<organism evidence="3 4">
    <name type="scientific">Maudiozyma humilis</name>
    <name type="common">Sour dough yeast</name>
    <name type="synonym">Kazachstania humilis</name>
    <dbReference type="NCBI Taxonomy" id="51915"/>
    <lineage>
        <taxon>Eukaryota</taxon>
        <taxon>Fungi</taxon>
        <taxon>Dikarya</taxon>
        <taxon>Ascomycota</taxon>
        <taxon>Saccharomycotina</taxon>
        <taxon>Saccharomycetes</taxon>
        <taxon>Saccharomycetales</taxon>
        <taxon>Saccharomycetaceae</taxon>
        <taxon>Maudiozyma</taxon>
    </lineage>
</organism>